<evidence type="ECO:0000256" key="4">
    <source>
        <dbReference type="SAM" id="Coils"/>
    </source>
</evidence>
<dbReference type="GO" id="GO:0043531">
    <property type="term" value="F:ADP binding"/>
    <property type="evidence" value="ECO:0007669"/>
    <property type="project" value="InterPro"/>
</dbReference>
<dbReference type="KEGG" id="tcc:18593553"/>
<dbReference type="PRINTS" id="PR00364">
    <property type="entry name" value="DISEASERSIST"/>
</dbReference>
<dbReference type="GeneID" id="18593553"/>
<dbReference type="InterPro" id="IPR027417">
    <property type="entry name" value="P-loop_NTPase"/>
</dbReference>
<reference evidence="7" key="1">
    <citation type="submission" date="2025-08" db="UniProtKB">
        <authorList>
            <consortium name="RefSeq"/>
        </authorList>
    </citation>
    <scope>IDENTIFICATION</scope>
</reference>
<dbReference type="PANTHER" id="PTHR33463">
    <property type="entry name" value="NB-ARC DOMAIN-CONTAINING PROTEIN-RELATED"/>
    <property type="match status" value="1"/>
</dbReference>
<gene>
    <name evidence="7" type="primary">LOC18593553</name>
</gene>
<dbReference type="PANTHER" id="PTHR33463:SF203">
    <property type="entry name" value="AAA+ ATPASE DOMAIN-CONTAINING PROTEIN"/>
    <property type="match status" value="1"/>
</dbReference>
<dbReference type="GO" id="GO:0005524">
    <property type="term" value="F:ATP binding"/>
    <property type="evidence" value="ECO:0007669"/>
    <property type="project" value="UniProtKB-KW"/>
</dbReference>
<evidence type="ECO:0000313" key="7">
    <source>
        <dbReference type="RefSeq" id="XP_017985377.1"/>
    </source>
</evidence>
<proteinExistence type="predicted"/>
<accession>A0AB32X3Z5</accession>
<name>A0AB32X3Z5_THECC</name>
<keyword evidence="1" id="KW-0547">Nucleotide-binding</keyword>
<dbReference type="Proteomes" id="UP000694886">
    <property type="component" value="Unplaced"/>
</dbReference>
<evidence type="ECO:0000256" key="1">
    <source>
        <dbReference type="ARBA" id="ARBA00022741"/>
    </source>
</evidence>
<keyword evidence="2" id="KW-0611">Plant defense</keyword>
<protein>
    <submittedName>
        <fullName evidence="7">Probable disease resistance protein At4g27220</fullName>
    </submittedName>
</protein>
<dbReference type="Gene3D" id="1.10.8.430">
    <property type="entry name" value="Helical domain of apoptotic protease-activating factors"/>
    <property type="match status" value="1"/>
</dbReference>
<dbReference type="FunFam" id="3.40.50.300:FF:001091">
    <property type="entry name" value="Probable disease resistance protein At1g61300"/>
    <property type="match status" value="1"/>
</dbReference>
<dbReference type="Gene3D" id="3.40.50.300">
    <property type="entry name" value="P-loop containing nucleotide triphosphate hydrolases"/>
    <property type="match status" value="1"/>
</dbReference>
<evidence type="ECO:0000259" key="5">
    <source>
        <dbReference type="Pfam" id="PF00931"/>
    </source>
</evidence>
<evidence type="ECO:0000256" key="2">
    <source>
        <dbReference type="ARBA" id="ARBA00022821"/>
    </source>
</evidence>
<sequence>MAAEFATSVACDFRNQTKKYELAIDKLQNEVNEARRKTEVIEHDVEDWLTKAREEREDVKRLLDEIEVFQSVSCLGLEILLKYESHQATVPGLEFIPSKDFMPSESSNSAFKEIMEALNNGDVNMMGLHRMGGVGKTTLAKEVGRQAKRHFNEVVIVTVSQTPKINNIQGKVADFLHLNFQKTNLEGRAGQLWLRIKDVKSILIILDDVWEELDLKVIGIPFGDDHKGCQIFLTTCVKQVCTRMKCQKDVHLNILHVHEAWALFKDNVGLKDVTSPLSDVAKEVARECKGLPLAIVTVGSALKDETQDEWKVLHRRLKDFRHIEH</sequence>
<dbReference type="AlphaFoldDB" id="A0AB32X3Z5"/>
<keyword evidence="3" id="KW-0067">ATP-binding</keyword>
<dbReference type="RefSeq" id="XP_017985377.1">
    <property type="nucleotide sequence ID" value="XM_018129888.1"/>
</dbReference>
<dbReference type="InterPro" id="IPR002182">
    <property type="entry name" value="NB-ARC"/>
</dbReference>
<keyword evidence="4" id="KW-0175">Coiled coil</keyword>
<dbReference type="Pfam" id="PF00931">
    <property type="entry name" value="NB-ARC"/>
    <property type="match status" value="1"/>
</dbReference>
<dbReference type="GO" id="GO:0006952">
    <property type="term" value="P:defense response"/>
    <property type="evidence" value="ECO:0007669"/>
    <property type="project" value="UniProtKB-KW"/>
</dbReference>
<dbReference type="InterPro" id="IPR050905">
    <property type="entry name" value="Plant_NBS-LRR"/>
</dbReference>
<evidence type="ECO:0000256" key="3">
    <source>
        <dbReference type="ARBA" id="ARBA00022840"/>
    </source>
</evidence>
<feature type="coiled-coil region" evidence="4">
    <location>
        <begin position="17"/>
        <end position="65"/>
    </location>
</feature>
<dbReference type="SUPFAM" id="SSF52540">
    <property type="entry name" value="P-loop containing nucleoside triphosphate hydrolases"/>
    <property type="match status" value="1"/>
</dbReference>
<organism evidence="6 7">
    <name type="scientific">Theobroma cacao</name>
    <name type="common">Cacao</name>
    <name type="synonym">Cocoa</name>
    <dbReference type="NCBI Taxonomy" id="3641"/>
    <lineage>
        <taxon>Eukaryota</taxon>
        <taxon>Viridiplantae</taxon>
        <taxon>Streptophyta</taxon>
        <taxon>Embryophyta</taxon>
        <taxon>Tracheophyta</taxon>
        <taxon>Spermatophyta</taxon>
        <taxon>Magnoliopsida</taxon>
        <taxon>eudicotyledons</taxon>
        <taxon>Gunneridae</taxon>
        <taxon>Pentapetalae</taxon>
        <taxon>rosids</taxon>
        <taxon>malvids</taxon>
        <taxon>Malvales</taxon>
        <taxon>Malvaceae</taxon>
        <taxon>Byttnerioideae</taxon>
        <taxon>Theobroma</taxon>
    </lineage>
</organism>
<dbReference type="InterPro" id="IPR042197">
    <property type="entry name" value="Apaf_helical"/>
</dbReference>
<feature type="domain" description="NB-ARC" evidence="5">
    <location>
        <begin position="111"/>
        <end position="271"/>
    </location>
</feature>
<evidence type="ECO:0000313" key="6">
    <source>
        <dbReference type="Proteomes" id="UP000694886"/>
    </source>
</evidence>